<keyword evidence="2" id="KW-0964">Secreted</keyword>
<dbReference type="PROSITE" id="PS50871">
    <property type="entry name" value="C1Q"/>
    <property type="match status" value="1"/>
</dbReference>
<evidence type="ECO:0000259" key="5">
    <source>
        <dbReference type="PROSITE" id="PS50871"/>
    </source>
</evidence>
<dbReference type="Gene3D" id="2.60.120.40">
    <property type="match status" value="1"/>
</dbReference>
<feature type="domain" description="C1q" evidence="5">
    <location>
        <begin position="59"/>
        <end position="197"/>
    </location>
</feature>
<dbReference type="EMBL" id="JAGXEW010000025">
    <property type="protein sequence ID" value="KAK1157885.1"/>
    <property type="molecule type" value="Genomic_DNA"/>
</dbReference>
<dbReference type="InterPro" id="IPR001073">
    <property type="entry name" value="C1q_dom"/>
</dbReference>
<name>A0AAD8CVJ5_ACIOX</name>
<dbReference type="InterPro" id="IPR050822">
    <property type="entry name" value="Cerebellin_Synaptic_Org"/>
</dbReference>
<reference evidence="6" key="1">
    <citation type="submission" date="2022-02" db="EMBL/GenBank/DDBJ databases">
        <title>Atlantic sturgeon de novo genome assembly.</title>
        <authorList>
            <person name="Stock M."/>
            <person name="Klopp C."/>
            <person name="Guiguen Y."/>
            <person name="Cabau C."/>
            <person name="Parinello H."/>
            <person name="Santidrian Yebra-Pimentel E."/>
            <person name="Kuhl H."/>
            <person name="Dirks R.P."/>
            <person name="Guessner J."/>
            <person name="Wuertz S."/>
            <person name="Du K."/>
            <person name="Schartl M."/>
        </authorList>
    </citation>
    <scope>NUCLEOTIDE SEQUENCE</scope>
    <source>
        <strain evidence="6">STURGEONOMICS-FGT-2020</strain>
        <tissue evidence="6">Whole blood</tissue>
    </source>
</reference>
<dbReference type="SMART" id="SM00110">
    <property type="entry name" value="C1Q"/>
    <property type="match status" value="1"/>
</dbReference>
<dbReference type="GO" id="GO:0005576">
    <property type="term" value="C:extracellular region"/>
    <property type="evidence" value="ECO:0007669"/>
    <property type="project" value="UniProtKB-SubCell"/>
</dbReference>
<keyword evidence="7" id="KW-1185">Reference proteome</keyword>
<keyword evidence="3 4" id="KW-0732">Signal</keyword>
<sequence length="197" mass="21546">MKGKLMGLLSFYILALSGSGLSSETNNNSPEICCSLTKDQCNDLAVRLTNLEDKLKATSETPKIAFSAILFDGKTQTLGPFNAATTVVFAKVLTNIGSAYNANTGIFTALVPGTYYFSFTVFFHLKANLYVTLMKNADRIVSVWDNQGGDTNDSGTHTVTLQLAVGDHVYLRLNENKQLYDDANHYNSFSGFLLFPL</sequence>
<organism evidence="6 7">
    <name type="scientific">Acipenser oxyrinchus oxyrinchus</name>
    <dbReference type="NCBI Taxonomy" id="40147"/>
    <lineage>
        <taxon>Eukaryota</taxon>
        <taxon>Metazoa</taxon>
        <taxon>Chordata</taxon>
        <taxon>Craniata</taxon>
        <taxon>Vertebrata</taxon>
        <taxon>Euteleostomi</taxon>
        <taxon>Actinopterygii</taxon>
        <taxon>Chondrostei</taxon>
        <taxon>Acipenseriformes</taxon>
        <taxon>Acipenseridae</taxon>
        <taxon>Acipenser</taxon>
    </lineage>
</organism>
<dbReference type="AlphaFoldDB" id="A0AAD8CVJ5"/>
<dbReference type="InterPro" id="IPR008983">
    <property type="entry name" value="Tumour_necrosis_fac-like_dom"/>
</dbReference>
<accession>A0AAD8CVJ5</accession>
<comment type="subcellular location">
    <subcellularLocation>
        <location evidence="1">Secreted</location>
    </subcellularLocation>
</comment>
<dbReference type="Proteomes" id="UP001230051">
    <property type="component" value="Unassembled WGS sequence"/>
</dbReference>
<evidence type="ECO:0000256" key="1">
    <source>
        <dbReference type="ARBA" id="ARBA00004613"/>
    </source>
</evidence>
<evidence type="ECO:0000313" key="7">
    <source>
        <dbReference type="Proteomes" id="UP001230051"/>
    </source>
</evidence>
<evidence type="ECO:0000256" key="3">
    <source>
        <dbReference type="ARBA" id="ARBA00022729"/>
    </source>
</evidence>
<proteinExistence type="predicted"/>
<dbReference type="PANTHER" id="PTHR22923">
    <property type="entry name" value="CEREBELLIN-RELATED"/>
    <property type="match status" value="1"/>
</dbReference>
<dbReference type="SUPFAM" id="SSF49842">
    <property type="entry name" value="TNF-like"/>
    <property type="match status" value="1"/>
</dbReference>
<protein>
    <submittedName>
        <fullName evidence="6">Complement C1q-like protein 4</fullName>
    </submittedName>
</protein>
<evidence type="ECO:0000256" key="4">
    <source>
        <dbReference type="SAM" id="SignalP"/>
    </source>
</evidence>
<feature type="chain" id="PRO_5042206535" evidence="4">
    <location>
        <begin position="23"/>
        <end position="197"/>
    </location>
</feature>
<dbReference type="PANTHER" id="PTHR22923:SF102">
    <property type="entry name" value="CEREBELLIN 13-RELATED"/>
    <property type="match status" value="1"/>
</dbReference>
<evidence type="ECO:0000256" key="2">
    <source>
        <dbReference type="ARBA" id="ARBA00022525"/>
    </source>
</evidence>
<gene>
    <name evidence="6" type="primary">C1qtnf3</name>
    <name evidence="6" type="ORF">AOXY_G24068</name>
</gene>
<comment type="caution">
    <text evidence="6">The sequence shown here is derived from an EMBL/GenBank/DDBJ whole genome shotgun (WGS) entry which is preliminary data.</text>
</comment>
<feature type="signal peptide" evidence="4">
    <location>
        <begin position="1"/>
        <end position="22"/>
    </location>
</feature>
<dbReference type="PRINTS" id="PR00007">
    <property type="entry name" value="COMPLEMNTC1Q"/>
</dbReference>
<dbReference type="Pfam" id="PF00386">
    <property type="entry name" value="C1q"/>
    <property type="match status" value="1"/>
</dbReference>
<evidence type="ECO:0000313" key="6">
    <source>
        <dbReference type="EMBL" id="KAK1157885.1"/>
    </source>
</evidence>